<sequence>MLKYYISCIMQKNAAILTTTCMLLCFALNYTFPLHRDSRKSGPGYANSSHHWDDFFHAGSIVDRTKKMANDIEDAIKRIRNSAQDIGKSHDKESKRDDSNKLSEEDLRQYEQLVIMKKYPYLDLKELNLKYSPLSSKNTRQSFGFESDANLRADSNLCESDEGLNVEIINRGLSGFSIPPKLTKGEAMVESKLKFNNLKDVDKPEDSVTLSKKSSKREYLGGLKEEIMKYEHRKI</sequence>
<gene>
    <name evidence="2" type="ORF">ABMA28_001501</name>
</gene>
<evidence type="ECO:0000313" key="3">
    <source>
        <dbReference type="Proteomes" id="UP001549921"/>
    </source>
</evidence>
<comment type="caution">
    <text evidence="2">The sequence shown here is derived from an EMBL/GenBank/DDBJ whole genome shotgun (WGS) entry which is preliminary data.</text>
</comment>
<protein>
    <submittedName>
        <fullName evidence="2">Uncharacterized protein</fullName>
    </submittedName>
</protein>
<evidence type="ECO:0000313" key="2">
    <source>
        <dbReference type="EMBL" id="KAL0832002.1"/>
    </source>
</evidence>
<dbReference type="Proteomes" id="UP001549921">
    <property type="component" value="Unassembled WGS sequence"/>
</dbReference>
<dbReference type="AlphaFoldDB" id="A0ABD0T1W7"/>
<organism evidence="2 3">
    <name type="scientific">Loxostege sticticalis</name>
    <name type="common">Beet webworm moth</name>
    <dbReference type="NCBI Taxonomy" id="481309"/>
    <lineage>
        <taxon>Eukaryota</taxon>
        <taxon>Metazoa</taxon>
        <taxon>Ecdysozoa</taxon>
        <taxon>Arthropoda</taxon>
        <taxon>Hexapoda</taxon>
        <taxon>Insecta</taxon>
        <taxon>Pterygota</taxon>
        <taxon>Neoptera</taxon>
        <taxon>Endopterygota</taxon>
        <taxon>Lepidoptera</taxon>
        <taxon>Glossata</taxon>
        <taxon>Ditrysia</taxon>
        <taxon>Pyraloidea</taxon>
        <taxon>Crambidae</taxon>
        <taxon>Pyraustinae</taxon>
        <taxon>Loxostege</taxon>
    </lineage>
</organism>
<accession>A0ABD0T1W7</accession>
<reference evidence="2 3" key="1">
    <citation type="submission" date="2024-06" db="EMBL/GenBank/DDBJ databases">
        <title>A chromosome-level genome assembly of beet webworm, Loxostege sticticalis.</title>
        <authorList>
            <person name="Zhang Y."/>
        </authorList>
    </citation>
    <scope>NUCLEOTIDE SEQUENCE [LARGE SCALE GENOMIC DNA]</scope>
    <source>
        <strain evidence="2">AQ028</strain>
        <tissue evidence="2">Male pupae</tissue>
    </source>
</reference>
<dbReference type="EMBL" id="JBEDNZ010000011">
    <property type="protein sequence ID" value="KAL0832002.1"/>
    <property type="molecule type" value="Genomic_DNA"/>
</dbReference>
<feature type="compositionally biased region" description="Basic and acidic residues" evidence="1">
    <location>
        <begin position="87"/>
        <end position="103"/>
    </location>
</feature>
<name>A0ABD0T1W7_LOXSC</name>
<evidence type="ECO:0000256" key="1">
    <source>
        <dbReference type="SAM" id="MobiDB-lite"/>
    </source>
</evidence>
<proteinExistence type="predicted"/>
<feature type="region of interest" description="Disordered" evidence="1">
    <location>
        <begin position="83"/>
        <end position="103"/>
    </location>
</feature>